<comment type="caution">
    <text evidence="2">The sequence shown here is derived from an EMBL/GenBank/DDBJ whole genome shotgun (WGS) entry which is preliminary data.</text>
</comment>
<feature type="region of interest" description="Disordered" evidence="1">
    <location>
        <begin position="65"/>
        <end position="89"/>
    </location>
</feature>
<gene>
    <name evidence="2" type="ORF">AGRI_06720</name>
</gene>
<proteinExistence type="predicted"/>
<organism evidence="2 3">
    <name type="scientific">Alishewanella agri BL06</name>
    <dbReference type="NCBI Taxonomy" id="1195246"/>
    <lineage>
        <taxon>Bacteria</taxon>
        <taxon>Pseudomonadati</taxon>
        <taxon>Pseudomonadota</taxon>
        <taxon>Gammaproteobacteria</taxon>
        <taxon>Alteromonadales</taxon>
        <taxon>Alteromonadaceae</taxon>
        <taxon>Alishewanella</taxon>
    </lineage>
</organism>
<accession>I9P301</accession>
<evidence type="ECO:0000256" key="1">
    <source>
        <dbReference type="SAM" id="MobiDB-lite"/>
    </source>
</evidence>
<evidence type="ECO:0000313" key="2">
    <source>
        <dbReference type="EMBL" id="EIW89159.1"/>
    </source>
</evidence>
<sequence length="89" mass="9960">MSISLFIFVRRIPEKGLKRIIRFATEQYRLIICSKKKKGQAFRQVFSRKAATFFSISGHALNLSGSKGSGGSAASDQPLIFHDKQQNVN</sequence>
<name>I9P301_9ALTE</name>
<dbReference type="RefSeq" id="WP_008984236.1">
    <property type="nucleotide sequence ID" value="NZ_AKKU01000012.1"/>
</dbReference>
<protein>
    <submittedName>
        <fullName evidence="2">Uncharacterized protein</fullName>
    </submittedName>
</protein>
<dbReference type="EMBL" id="AKKU01000012">
    <property type="protein sequence ID" value="EIW89159.1"/>
    <property type="molecule type" value="Genomic_DNA"/>
</dbReference>
<keyword evidence="3" id="KW-1185">Reference proteome</keyword>
<dbReference type="Proteomes" id="UP000035062">
    <property type="component" value="Unassembled WGS sequence"/>
</dbReference>
<dbReference type="AlphaFoldDB" id="I9P301"/>
<reference evidence="2 3" key="1">
    <citation type="journal article" date="2012" name="J. Bacteriol.">
        <title>Genome Sequence of Pectin-Degrading Alishewanella agri, Isolated from Landfill Soil.</title>
        <authorList>
            <person name="Kim J."/>
            <person name="Jung J."/>
            <person name="Sung J.S."/>
            <person name="Chun J."/>
            <person name="Park W."/>
        </authorList>
    </citation>
    <scope>NUCLEOTIDE SEQUENCE [LARGE SCALE GENOMIC DNA]</scope>
    <source>
        <strain evidence="2 3">BL06</strain>
    </source>
</reference>
<evidence type="ECO:0000313" key="3">
    <source>
        <dbReference type="Proteomes" id="UP000035062"/>
    </source>
</evidence>